<protein>
    <submittedName>
        <fullName evidence="1">Uncharacterized protein</fullName>
    </submittedName>
</protein>
<dbReference type="InterPro" id="IPR027409">
    <property type="entry name" value="GroEL-like_apical_dom_sf"/>
</dbReference>
<dbReference type="Gene3D" id="3.50.7.10">
    <property type="entry name" value="GroEL"/>
    <property type="match status" value="1"/>
</dbReference>
<dbReference type="SUPFAM" id="SSF52029">
    <property type="entry name" value="GroEL apical domain-like"/>
    <property type="match status" value="1"/>
</dbReference>
<comment type="caution">
    <text evidence="1">The sequence shown here is derived from an EMBL/GenBank/DDBJ whole genome shotgun (WGS) entry which is preliminary data.</text>
</comment>
<dbReference type="Proteomes" id="UP001202328">
    <property type="component" value="Unassembled WGS sequence"/>
</dbReference>
<proteinExistence type="predicted"/>
<dbReference type="AlphaFoldDB" id="A0AAD4XBG7"/>
<accession>A0AAD4XBG7</accession>
<gene>
    <name evidence="1" type="ORF">MKW98_009609</name>
</gene>
<dbReference type="EMBL" id="JAJJMB010011871">
    <property type="protein sequence ID" value="KAI3896756.1"/>
    <property type="molecule type" value="Genomic_DNA"/>
</dbReference>
<reference evidence="1" key="1">
    <citation type="submission" date="2022-04" db="EMBL/GenBank/DDBJ databases">
        <title>A functionally conserved STORR gene fusion in Papaver species that diverged 16.8 million years ago.</title>
        <authorList>
            <person name="Catania T."/>
        </authorList>
    </citation>
    <scope>NUCLEOTIDE SEQUENCE</scope>
    <source>
        <strain evidence="1">S-188037</strain>
    </source>
</reference>
<evidence type="ECO:0000313" key="1">
    <source>
        <dbReference type="EMBL" id="KAI3896756.1"/>
    </source>
</evidence>
<sequence length="70" mass="8221">MGWWSRTRAHCNSYRWKDYAKVPRTEKLGKAGLVREKSFGTTKDRMRYIEQCANSRAVTIFTCGVRSYPN</sequence>
<evidence type="ECO:0000313" key="2">
    <source>
        <dbReference type="Proteomes" id="UP001202328"/>
    </source>
</evidence>
<dbReference type="Gene3D" id="3.30.260.10">
    <property type="entry name" value="TCP-1-like chaperonin intermediate domain"/>
    <property type="match status" value="1"/>
</dbReference>
<keyword evidence="2" id="KW-1185">Reference proteome</keyword>
<name>A0AAD4XBG7_9MAGN</name>
<dbReference type="InterPro" id="IPR027410">
    <property type="entry name" value="TCP-1-like_intermed_sf"/>
</dbReference>
<organism evidence="1 2">
    <name type="scientific">Papaver atlanticum</name>
    <dbReference type="NCBI Taxonomy" id="357466"/>
    <lineage>
        <taxon>Eukaryota</taxon>
        <taxon>Viridiplantae</taxon>
        <taxon>Streptophyta</taxon>
        <taxon>Embryophyta</taxon>
        <taxon>Tracheophyta</taxon>
        <taxon>Spermatophyta</taxon>
        <taxon>Magnoliopsida</taxon>
        <taxon>Ranunculales</taxon>
        <taxon>Papaveraceae</taxon>
        <taxon>Papaveroideae</taxon>
        <taxon>Papaver</taxon>
    </lineage>
</organism>